<gene>
    <name evidence="4" type="ORF">D9757_009574</name>
</gene>
<keyword evidence="2" id="KW-0963">Cytoplasm</keyword>
<keyword evidence="5" id="KW-1185">Reference proteome</keyword>
<accession>A0A8H5M0C5</accession>
<comment type="caution">
    <text evidence="4">The sequence shown here is derived from an EMBL/GenBank/DDBJ whole genome shotgun (WGS) entry which is preliminary data.</text>
</comment>
<evidence type="ECO:0000256" key="1">
    <source>
        <dbReference type="ARBA" id="ARBA00004496"/>
    </source>
</evidence>
<dbReference type="Gene3D" id="3.40.50.300">
    <property type="entry name" value="P-loop containing nucleotide triphosphate hydrolases"/>
    <property type="match status" value="1"/>
</dbReference>
<dbReference type="InterPro" id="IPR027417">
    <property type="entry name" value="P-loop_NTPase"/>
</dbReference>
<comment type="subcellular location">
    <subcellularLocation>
        <location evidence="1">Cytoplasm</location>
    </subcellularLocation>
</comment>
<reference evidence="4 5" key="1">
    <citation type="journal article" date="2020" name="ISME J.">
        <title>Uncovering the hidden diversity of litter-decomposition mechanisms in mushroom-forming fungi.</title>
        <authorList>
            <person name="Floudas D."/>
            <person name="Bentzer J."/>
            <person name="Ahren D."/>
            <person name="Johansson T."/>
            <person name="Persson P."/>
            <person name="Tunlid A."/>
        </authorList>
    </citation>
    <scope>NUCLEOTIDE SEQUENCE [LARGE SCALE GENOMIC DNA]</scope>
    <source>
        <strain evidence="4 5">CBS 406.79</strain>
    </source>
</reference>
<evidence type="ECO:0000313" key="4">
    <source>
        <dbReference type="EMBL" id="KAF5376610.1"/>
    </source>
</evidence>
<dbReference type="Pfam" id="PF13086">
    <property type="entry name" value="AAA_11"/>
    <property type="match status" value="1"/>
</dbReference>
<evidence type="ECO:0000259" key="3">
    <source>
        <dbReference type="Pfam" id="PF13086"/>
    </source>
</evidence>
<feature type="domain" description="DNA2/NAM7 helicase helicase" evidence="3">
    <location>
        <begin position="113"/>
        <end position="162"/>
    </location>
</feature>
<dbReference type="AlphaFoldDB" id="A0A8H5M0C5"/>
<evidence type="ECO:0000313" key="5">
    <source>
        <dbReference type="Proteomes" id="UP000518752"/>
    </source>
</evidence>
<dbReference type="PANTHER" id="PTHR45418:SF1">
    <property type="entry name" value="CANCER_TESTIS ANTIGEN 55"/>
    <property type="match status" value="1"/>
</dbReference>
<dbReference type="Proteomes" id="UP000518752">
    <property type="component" value="Unassembled WGS sequence"/>
</dbReference>
<dbReference type="GO" id="GO:0005737">
    <property type="term" value="C:cytoplasm"/>
    <property type="evidence" value="ECO:0007669"/>
    <property type="project" value="UniProtKB-SubCell"/>
</dbReference>
<name>A0A8H5M0C5_9AGAR</name>
<proteinExistence type="predicted"/>
<protein>
    <recommendedName>
        <fullName evidence="3">DNA2/NAM7 helicase helicase domain-containing protein</fullName>
    </recommendedName>
</protein>
<dbReference type="InterPro" id="IPR041677">
    <property type="entry name" value="DNA2/NAM7_AAA_11"/>
</dbReference>
<dbReference type="PANTHER" id="PTHR45418">
    <property type="entry name" value="CANCER/TESTIS ANTIGEN 55"/>
    <property type="match status" value="1"/>
</dbReference>
<dbReference type="OrthoDB" id="3065667at2759"/>
<dbReference type="EMBL" id="JAACJN010000089">
    <property type="protein sequence ID" value="KAF5376610.1"/>
    <property type="molecule type" value="Genomic_DNA"/>
</dbReference>
<organism evidence="4 5">
    <name type="scientific">Collybiopsis confluens</name>
    <dbReference type="NCBI Taxonomy" id="2823264"/>
    <lineage>
        <taxon>Eukaryota</taxon>
        <taxon>Fungi</taxon>
        <taxon>Dikarya</taxon>
        <taxon>Basidiomycota</taxon>
        <taxon>Agaricomycotina</taxon>
        <taxon>Agaricomycetes</taxon>
        <taxon>Agaricomycetidae</taxon>
        <taxon>Agaricales</taxon>
        <taxon>Marasmiineae</taxon>
        <taxon>Omphalotaceae</taxon>
        <taxon>Collybiopsis</taxon>
    </lineage>
</organism>
<dbReference type="GO" id="GO:0004386">
    <property type="term" value="F:helicase activity"/>
    <property type="evidence" value="ECO:0007669"/>
    <property type="project" value="InterPro"/>
</dbReference>
<dbReference type="SUPFAM" id="SSF52540">
    <property type="entry name" value="P-loop containing nucleoside triphosphate hydrolases"/>
    <property type="match status" value="1"/>
</dbReference>
<evidence type="ECO:0000256" key="2">
    <source>
        <dbReference type="ARBA" id="ARBA00022490"/>
    </source>
</evidence>
<sequence length="187" mass="20156">MERVCRVSVLVGDRILVRKPNRPPGHWFEGGVHIRIARRQVPRSVQIEPVPSAKTTPSFGCHVFSRLRHVPDEPASSKENSCYDRLSNRNPLIVGNLQTVLSIVHGEPGSMPCVIFGPPGTGKAVAMVEAILQVLALNPPSRILATAPSNSAADLITSRLATGGLKPTGVIAPYHAQALKIHTLFTE</sequence>